<keyword evidence="4" id="KW-0233">DNA recombination</keyword>
<dbReference type="InterPro" id="IPR011010">
    <property type="entry name" value="DNA_brk_join_enz"/>
</dbReference>
<dbReference type="Gene3D" id="1.10.150.130">
    <property type="match status" value="1"/>
</dbReference>
<dbReference type="RefSeq" id="WP_133210277.1">
    <property type="nucleotide sequence ID" value="NZ_SMSE01000001.1"/>
</dbReference>
<dbReference type="GO" id="GO:0003677">
    <property type="term" value="F:DNA binding"/>
    <property type="evidence" value="ECO:0007669"/>
    <property type="project" value="UniProtKB-UniRule"/>
</dbReference>
<proteinExistence type="inferred from homology"/>
<dbReference type="Pfam" id="PF00589">
    <property type="entry name" value="Phage_integrase"/>
    <property type="match status" value="1"/>
</dbReference>
<dbReference type="InterPro" id="IPR025166">
    <property type="entry name" value="Integrase_DNA_bind_dom"/>
</dbReference>
<dbReference type="GO" id="GO:0006310">
    <property type="term" value="P:DNA recombination"/>
    <property type="evidence" value="ECO:0007669"/>
    <property type="project" value="UniProtKB-KW"/>
</dbReference>
<dbReference type="CDD" id="cd00801">
    <property type="entry name" value="INT_P4_C"/>
    <property type="match status" value="1"/>
</dbReference>
<accession>A0A4R5LW46</accession>
<comment type="similarity">
    <text evidence="1">Belongs to the 'phage' integrase family.</text>
</comment>
<dbReference type="SUPFAM" id="SSF56349">
    <property type="entry name" value="DNA breaking-rejoining enzymes"/>
    <property type="match status" value="1"/>
</dbReference>
<dbReference type="InterPro" id="IPR044068">
    <property type="entry name" value="CB"/>
</dbReference>
<dbReference type="InterPro" id="IPR013762">
    <property type="entry name" value="Integrase-like_cat_sf"/>
</dbReference>
<dbReference type="OrthoDB" id="9795573at2"/>
<dbReference type="InterPro" id="IPR053876">
    <property type="entry name" value="Phage_int_M"/>
</dbReference>
<dbReference type="PROSITE" id="PS51898">
    <property type="entry name" value="TYR_RECOMBINASE"/>
    <property type="match status" value="1"/>
</dbReference>
<comment type="caution">
    <text evidence="8">The sequence shown here is derived from an EMBL/GenBank/DDBJ whole genome shotgun (WGS) entry which is preliminary data.</text>
</comment>
<dbReference type="Proteomes" id="UP000295554">
    <property type="component" value="Unassembled WGS sequence"/>
</dbReference>
<dbReference type="EMBL" id="SMSE01000001">
    <property type="protein sequence ID" value="TDG15631.1"/>
    <property type="molecule type" value="Genomic_DNA"/>
</dbReference>
<dbReference type="InterPro" id="IPR038488">
    <property type="entry name" value="Integrase_DNA-bd_sf"/>
</dbReference>
<feature type="domain" description="Core-binding (CB)" evidence="7">
    <location>
        <begin position="98"/>
        <end position="179"/>
    </location>
</feature>
<evidence type="ECO:0000256" key="3">
    <source>
        <dbReference type="ARBA" id="ARBA00023125"/>
    </source>
</evidence>
<dbReference type="Pfam" id="PF22022">
    <property type="entry name" value="Phage_int_M"/>
    <property type="match status" value="1"/>
</dbReference>
<protein>
    <submittedName>
        <fullName evidence="8">DUF4102 domain-containing protein</fullName>
    </submittedName>
</protein>
<dbReference type="InterPro" id="IPR050808">
    <property type="entry name" value="Phage_Integrase"/>
</dbReference>
<gene>
    <name evidence="8" type="ORF">E2F43_05240</name>
</gene>
<evidence type="ECO:0000256" key="4">
    <source>
        <dbReference type="ARBA" id="ARBA00023172"/>
    </source>
</evidence>
<feature type="domain" description="Tyr recombinase" evidence="6">
    <location>
        <begin position="203"/>
        <end position="388"/>
    </location>
</feature>
<dbReference type="PANTHER" id="PTHR30629">
    <property type="entry name" value="PROPHAGE INTEGRASE"/>
    <property type="match status" value="1"/>
</dbReference>
<dbReference type="InterPro" id="IPR010998">
    <property type="entry name" value="Integrase_recombinase_N"/>
</dbReference>
<dbReference type="AlphaFoldDB" id="A0A4R5LW46"/>
<evidence type="ECO:0000313" key="9">
    <source>
        <dbReference type="Proteomes" id="UP000295554"/>
    </source>
</evidence>
<keyword evidence="2" id="KW-0229">DNA integration</keyword>
<evidence type="ECO:0000259" key="6">
    <source>
        <dbReference type="PROSITE" id="PS51898"/>
    </source>
</evidence>
<evidence type="ECO:0000256" key="1">
    <source>
        <dbReference type="ARBA" id="ARBA00008857"/>
    </source>
</evidence>
<dbReference type="GO" id="GO:0015074">
    <property type="term" value="P:DNA integration"/>
    <property type="evidence" value="ECO:0007669"/>
    <property type="project" value="UniProtKB-KW"/>
</dbReference>
<keyword evidence="9" id="KW-1185">Reference proteome</keyword>
<dbReference type="Pfam" id="PF13356">
    <property type="entry name" value="Arm-DNA-bind_3"/>
    <property type="match status" value="1"/>
</dbReference>
<dbReference type="InterPro" id="IPR002104">
    <property type="entry name" value="Integrase_catalytic"/>
</dbReference>
<dbReference type="PROSITE" id="PS51900">
    <property type="entry name" value="CB"/>
    <property type="match status" value="1"/>
</dbReference>
<evidence type="ECO:0000313" key="8">
    <source>
        <dbReference type="EMBL" id="TDG15631.1"/>
    </source>
</evidence>
<sequence length="400" mass="46071">MPLTDPAAKNAKAKEKTYRLTDEKGLYLEVHPNGSKYWRHKYRFAGKEKRLAYGVYPEVTLKEARNARDDSRRLLRDGIDPAKIKRTRKARRNWEAENTFQAVSEEWFQKQIGSWADGTTKKRRALLDNDLLPWLGKIPVADIETMDLLACLQRIEDRGALETAHNARQVLGQIFRYAKQTRRVSENPALDLKGALKPKVTTHHAAITAPADFGRLLNAIDGYEGTHVVRCLLRLCPLLFQRPGEMIAMEWTEIDWKQGLWRLPADKMKTRQAHDVPLSTQAISILKDLEPLTGNLPYVFPNARRRKHHVSPATINSALQKLGYDTKKTQSAHGFRASARTLLDEQLGYRLEWIEQQLAHQVRDSLGRAYNRTKHLPQRQEMMQKWADYLDQLRKVAISG</sequence>
<evidence type="ECO:0000259" key="7">
    <source>
        <dbReference type="PROSITE" id="PS51900"/>
    </source>
</evidence>
<dbReference type="PANTHER" id="PTHR30629:SF2">
    <property type="entry name" value="PROPHAGE INTEGRASE INTS-RELATED"/>
    <property type="match status" value="1"/>
</dbReference>
<keyword evidence="3 5" id="KW-0238">DNA-binding</keyword>
<evidence type="ECO:0000256" key="5">
    <source>
        <dbReference type="PROSITE-ProRule" id="PRU01248"/>
    </source>
</evidence>
<evidence type="ECO:0000256" key="2">
    <source>
        <dbReference type="ARBA" id="ARBA00022908"/>
    </source>
</evidence>
<dbReference type="Gene3D" id="1.10.443.10">
    <property type="entry name" value="Intergrase catalytic core"/>
    <property type="match status" value="1"/>
</dbReference>
<name>A0A4R5LW46_9GAMM</name>
<reference evidence="8 9" key="1">
    <citation type="submission" date="2019-03" db="EMBL/GenBank/DDBJ databases">
        <title>Seongchinamella monodicae gen. nov., sp. nov., a novel member of the Gammaproteobacteria isolated from a tidal mudflat of beach.</title>
        <authorList>
            <person name="Yang H.G."/>
            <person name="Kang J.W."/>
            <person name="Lee S.D."/>
        </authorList>
    </citation>
    <scope>NUCLEOTIDE SEQUENCE [LARGE SCALE GENOMIC DNA]</scope>
    <source>
        <strain evidence="8 9">GH4-78</strain>
    </source>
</reference>
<dbReference type="Gene3D" id="3.30.160.390">
    <property type="entry name" value="Integrase, DNA-binding domain"/>
    <property type="match status" value="1"/>
</dbReference>
<organism evidence="8 9">
    <name type="scientific">Seongchinamella unica</name>
    <dbReference type="NCBI Taxonomy" id="2547392"/>
    <lineage>
        <taxon>Bacteria</taxon>
        <taxon>Pseudomonadati</taxon>
        <taxon>Pseudomonadota</taxon>
        <taxon>Gammaproteobacteria</taxon>
        <taxon>Cellvibrionales</taxon>
        <taxon>Halieaceae</taxon>
        <taxon>Seongchinamella</taxon>
    </lineage>
</organism>